<dbReference type="SUPFAM" id="SSF53244">
    <property type="entry name" value="MurD-like peptide ligases, peptide-binding domain"/>
    <property type="match status" value="1"/>
</dbReference>
<feature type="domain" description="Mur ligase central" evidence="17">
    <location>
        <begin position="116"/>
        <end position="307"/>
    </location>
</feature>
<dbReference type="Gene3D" id="3.40.1190.10">
    <property type="entry name" value="Mur-like, catalytic domain"/>
    <property type="match status" value="1"/>
</dbReference>
<evidence type="ECO:0000256" key="6">
    <source>
        <dbReference type="ARBA" id="ARBA00022618"/>
    </source>
</evidence>
<evidence type="ECO:0000259" key="15">
    <source>
        <dbReference type="Pfam" id="PF01225"/>
    </source>
</evidence>
<dbReference type="SUPFAM" id="SSF53623">
    <property type="entry name" value="MurD-like peptide ligases, catalytic domain"/>
    <property type="match status" value="1"/>
</dbReference>
<keyword evidence="6 14" id="KW-0132">Cell division</keyword>
<dbReference type="Gene3D" id="3.90.190.20">
    <property type="entry name" value="Mur ligase, C-terminal domain"/>
    <property type="match status" value="1"/>
</dbReference>
<dbReference type="Pfam" id="PF01225">
    <property type="entry name" value="Mur_ligase"/>
    <property type="match status" value="1"/>
</dbReference>
<feature type="domain" description="Mur ligase C-terminal" evidence="16">
    <location>
        <begin position="330"/>
        <end position="462"/>
    </location>
</feature>
<organism evidence="18 19">
    <name type="scientific">Candidatus Aquarickettsia rohweri</name>
    <dbReference type="NCBI Taxonomy" id="2602574"/>
    <lineage>
        <taxon>Bacteria</taxon>
        <taxon>Pseudomonadati</taxon>
        <taxon>Pseudomonadota</taxon>
        <taxon>Alphaproteobacteria</taxon>
        <taxon>Rickettsiales</taxon>
        <taxon>Candidatus Midichloriaceae</taxon>
        <taxon>Candidatus Aquarickettsia</taxon>
    </lineage>
</organism>
<evidence type="ECO:0000256" key="12">
    <source>
        <dbReference type="ARBA" id="ARBA00023316"/>
    </source>
</evidence>
<evidence type="ECO:0000256" key="3">
    <source>
        <dbReference type="ARBA" id="ARBA00012211"/>
    </source>
</evidence>
<accession>A0A3R9ZBT3</accession>
<dbReference type="GO" id="GO:0008360">
    <property type="term" value="P:regulation of cell shape"/>
    <property type="evidence" value="ECO:0007669"/>
    <property type="project" value="UniProtKB-KW"/>
</dbReference>
<dbReference type="InterPro" id="IPR004101">
    <property type="entry name" value="Mur_ligase_C"/>
</dbReference>
<dbReference type="EMBL" id="RXFM01000009">
    <property type="protein sequence ID" value="RST71097.1"/>
    <property type="molecule type" value="Genomic_DNA"/>
</dbReference>
<evidence type="ECO:0000313" key="18">
    <source>
        <dbReference type="EMBL" id="RST71097.1"/>
    </source>
</evidence>
<dbReference type="Pfam" id="PF02875">
    <property type="entry name" value="Mur_ligase_C"/>
    <property type="match status" value="1"/>
</dbReference>
<keyword evidence="7 14" id="KW-0547">Nucleotide-binding</keyword>
<dbReference type="PANTHER" id="PTHR43445:SF3">
    <property type="entry name" value="UDP-N-ACETYLMURAMATE--L-ALANINE LIGASE"/>
    <property type="match status" value="1"/>
</dbReference>
<evidence type="ECO:0000256" key="10">
    <source>
        <dbReference type="ARBA" id="ARBA00022984"/>
    </source>
</evidence>
<comment type="subcellular location">
    <subcellularLocation>
        <location evidence="1 14">Cytoplasm</location>
    </subcellularLocation>
</comment>
<evidence type="ECO:0000256" key="8">
    <source>
        <dbReference type="ARBA" id="ARBA00022840"/>
    </source>
</evidence>
<dbReference type="InterPro" id="IPR000713">
    <property type="entry name" value="Mur_ligase_N"/>
</dbReference>
<evidence type="ECO:0000256" key="5">
    <source>
        <dbReference type="ARBA" id="ARBA00022598"/>
    </source>
</evidence>
<evidence type="ECO:0000256" key="9">
    <source>
        <dbReference type="ARBA" id="ARBA00022960"/>
    </source>
</evidence>
<keyword evidence="8 14" id="KW-0067">ATP-binding</keyword>
<keyword evidence="4 14" id="KW-0963">Cytoplasm</keyword>
<gene>
    <name evidence="14 18" type="primary">murC</name>
    <name evidence="18" type="ORF">EIC27_01145</name>
</gene>
<dbReference type="InterPro" id="IPR005758">
    <property type="entry name" value="UDP-N-AcMur_Ala_ligase_MurC"/>
</dbReference>
<dbReference type="InterPro" id="IPR013221">
    <property type="entry name" value="Mur_ligase_cen"/>
</dbReference>
<feature type="domain" description="Mur ligase N-terminal catalytic" evidence="15">
    <location>
        <begin position="14"/>
        <end position="112"/>
    </location>
</feature>
<dbReference type="NCBIfam" id="TIGR01082">
    <property type="entry name" value="murC"/>
    <property type="match status" value="1"/>
</dbReference>
<dbReference type="GO" id="GO:0005737">
    <property type="term" value="C:cytoplasm"/>
    <property type="evidence" value="ECO:0007669"/>
    <property type="project" value="UniProtKB-SubCell"/>
</dbReference>
<keyword evidence="9 14" id="KW-0133">Cell shape</keyword>
<dbReference type="HAMAP" id="MF_00046">
    <property type="entry name" value="MurC"/>
    <property type="match status" value="1"/>
</dbReference>
<dbReference type="SUPFAM" id="SSF51984">
    <property type="entry name" value="MurCD N-terminal domain"/>
    <property type="match status" value="1"/>
</dbReference>
<dbReference type="AlphaFoldDB" id="A0A3R9ZBT3"/>
<comment type="caution">
    <text evidence="18">The sequence shown here is derived from an EMBL/GenBank/DDBJ whole genome shotgun (WGS) entry which is preliminary data.</text>
</comment>
<keyword evidence="10 14" id="KW-0573">Peptidoglycan synthesis</keyword>
<dbReference type="RefSeq" id="WP_126044328.1">
    <property type="nucleotide sequence ID" value="NZ_RXFM01000009.1"/>
</dbReference>
<comment type="similarity">
    <text evidence="14">Belongs to the MurCDEF family.</text>
</comment>
<dbReference type="InterPro" id="IPR036565">
    <property type="entry name" value="Mur-like_cat_sf"/>
</dbReference>
<evidence type="ECO:0000259" key="16">
    <source>
        <dbReference type="Pfam" id="PF02875"/>
    </source>
</evidence>
<dbReference type="GO" id="GO:0071555">
    <property type="term" value="P:cell wall organization"/>
    <property type="evidence" value="ECO:0007669"/>
    <property type="project" value="UniProtKB-KW"/>
</dbReference>
<proteinExistence type="inferred from homology"/>
<evidence type="ECO:0000256" key="14">
    <source>
        <dbReference type="HAMAP-Rule" id="MF_00046"/>
    </source>
</evidence>
<evidence type="ECO:0000256" key="4">
    <source>
        <dbReference type="ARBA" id="ARBA00022490"/>
    </source>
</evidence>
<evidence type="ECO:0000256" key="11">
    <source>
        <dbReference type="ARBA" id="ARBA00023306"/>
    </source>
</evidence>
<dbReference type="GO" id="GO:0005524">
    <property type="term" value="F:ATP binding"/>
    <property type="evidence" value="ECO:0007669"/>
    <property type="project" value="UniProtKB-UniRule"/>
</dbReference>
<keyword evidence="11 14" id="KW-0131">Cell cycle</keyword>
<dbReference type="InterPro" id="IPR050061">
    <property type="entry name" value="MurCDEF_pg_biosynth"/>
</dbReference>
<protein>
    <recommendedName>
        <fullName evidence="3 14">UDP-N-acetylmuramate--L-alanine ligase</fullName>
        <ecNumber evidence="3 14">6.3.2.8</ecNumber>
    </recommendedName>
    <alternativeName>
        <fullName evidence="14">UDP-N-acetylmuramoyl-L-alanine synthetase</fullName>
    </alternativeName>
</protein>
<dbReference type="GO" id="GO:0008763">
    <property type="term" value="F:UDP-N-acetylmuramate-L-alanine ligase activity"/>
    <property type="evidence" value="ECO:0007669"/>
    <property type="project" value="UniProtKB-UniRule"/>
</dbReference>
<dbReference type="UniPathway" id="UPA00219"/>
<dbReference type="GO" id="GO:0051301">
    <property type="term" value="P:cell division"/>
    <property type="evidence" value="ECO:0007669"/>
    <property type="project" value="UniProtKB-KW"/>
</dbReference>
<dbReference type="InterPro" id="IPR036615">
    <property type="entry name" value="Mur_ligase_C_dom_sf"/>
</dbReference>
<evidence type="ECO:0000259" key="17">
    <source>
        <dbReference type="Pfam" id="PF08245"/>
    </source>
</evidence>
<dbReference type="GO" id="GO:0009252">
    <property type="term" value="P:peptidoglycan biosynthetic process"/>
    <property type="evidence" value="ECO:0007669"/>
    <property type="project" value="UniProtKB-UniRule"/>
</dbReference>
<evidence type="ECO:0000256" key="2">
    <source>
        <dbReference type="ARBA" id="ARBA00004752"/>
    </source>
</evidence>
<evidence type="ECO:0000313" key="19">
    <source>
        <dbReference type="Proteomes" id="UP000279470"/>
    </source>
</evidence>
<evidence type="ECO:0000256" key="13">
    <source>
        <dbReference type="ARBA" id="ARBA00047833"/>
    </source>
</evidence>
<comment type="pathway">
    <text evidence="2 14">Cell wall biogenesis; peptidoglycan biosynthesis.</text>
</comment>
<dbReference type="Proteomes" id="UP000279470">
    <property type="component" value="Unassembled WGS sequence"/>
</dbReference>
<sequence>MYIGDYKINPKKSIHIIGIGGIGMSGLSKLLHKNQFLVQGSDIKENSQIKELRKLGIHIFIGHHSKNISNCDLIVKSSAIKNDNEEIKEAKNKSIPLISRAELLSNIMQDSYNICITGAHGKTSTTSLVYSILKSIDIDPTVICGGIINSINSNVAKGSENVNVVEADESDGTFIVLPTNISIITNIDAEHLDYYGNLQNIINVYTLYIDKCLLKDLVITCNDCKNLKQINTKHVNHQKLISYGTDSENCDIKAINLKNTNKGVKFDILISKKGQKILSQDINIIKNILLKNYGKHNILNALSAIIIYLFKGGKRHLINSALKNNSGVKRRFTNIGKINNINFIDDYAHHPSEIKATLEVAKEHASINCGKIIAVFQPHRYSRLKDLYDQFLTSFGQADSLIVLDVYAAGETSINNISANHFVKDIKKTFINAFYCRNITELENKIIHLSNPRDQVVFMGAGNISDIAKELFNRYHLKTTTKLQNTYRVSYRKDI</sequence>
<dbReference type="OrthoDB" id="9804126at2"/>
<keyword evidence="5 14" id="KW-0436">Ligase</keyword>
<evidence type="ECO:0000256" key="7">
    <source>
        <dbReference type="ARBA" id="ARBA00022741"/>
    </source>
</evidence>
<dbReference type="EC" id="6.3.2.8" evidence="3 14"/>
<feature type="binding site" evidence="14">
    <location>
        <begin position="118"/>
        <end position="124"/>
    </location>
    <ligand>
        <name>ATP</name>
        <dbReference type="ChEBI" id="CHEBI:30616"/>
    </ligand>
</feature>
<evidence type="ECO:0000256" key="1">
    <source>
        <dbReference type="ARBA" id="ARBA00004496"/>
    </source>
</evidence>
<dbReference type="Pfam" id="PF08245">
    <property type="entry name" value="Mur_ligase_M"/>
    <property type="match status" value="1"/>
</dbReference>
<name>A0A3R9ZBT3_9RICK</name>
<comment type="function">
    <text evidence="14">Cell wall formation.</text>
</comment>
<reference evidence="19" key="1">
    <citation type="submission" date="2018-11" db="EMBL/GenBank/DDBJ databases">
        <title>Phylogenetic, genomic, and biogeographic characterization of a novel and ubiquitous marine invertebrate-associated Rickettsiales parasite, Candidatus Marinoinvertebrata rohwerii, gen. nov., sp. nov.</title>
        <authorList>
            <person name="Klinges J.G."/>
            <person name="Rosales S.M."/>
            <person name="Mcminds R."/>
            <person name="Shaver E.C."/>
            <person name="Shantz A."/>
            <person name="Peters E.C."/>
            <person name="Burkepile D.E."/>
            <person name="Silliman B.R."/>
            <person name="Vega Thurber R.L."/>
        </authorList>
    </citation>
    <scope>NUCLEOTIDE SEQUENCE [LARGE SCALE GENOMIC DNA]</scope>
    <source>
        <strain evidence="19">a_cerv_44</strain>
    </source>
</reference>
<comment type="catalytic activity">
    <reaction evidence="13 14">
        <text>UDP-N-acetyl-alpha-D-muramate + L-alanine + ATP = UDP-N-acetyl-alpha-D-muramoyl-L-alanine + ADP + phosphate + H(+)</text>
        <dbReference type="Rhea" id="RHEA:23372"/>
        <dbReference type="ChEBI" id="CHEBI:15378"/>
        <dbReference type="ChEBI" id="CHEBI:30616"/>
        <dbReference type="ChEBI" id="CHEBI:43474"/>
        <dbReference type="ChEBI" id="CHEBI:57972"/>
        <dbReference type="ChEBI" id="CHEBI:70757"/>
        <dbReference type="ChEBI" id="CHEBI:83898"/>
        <dbReference type="ChEBI" id="CHEBI:456216"/>
        <dbReference type="EC" id="6.3.2.8"/>
    </reaction>
</comment>
<dbReference type="PANTHER" id="PTHR43445">
    <property type="entry name" value="UDP-N-ACETYLMURAMATE--L-ALANINE LIGASE-RELATED"/>
    <property type="match status" value="1"/>
</dbReference>
<keyword evidence="19" id="KW-1185">Reference proteome</keyword>
<keyword evidence="12 14" id="KW-0961">Cell wall biogenesis/degradation</keyword>
<dbReference type="Gene3D" id="3.40.50.720">
    <property type="entry name" value="NAD(P)-binding Rossmann-like Domain"/>
    <property type="match status" value="1"/>
</dbReference>